<evidence type="ECO:0000259" key="3">
    <source>
        <dbReference type="Pfam" id="PF13464"/>
    </source>
</evidence>
<dbReference type="InterPro" id="IPR025194">
    <property type="entry name" value="RodZ-like_C"/>
</dbReference>
<organism evidence="4 5">
    <name type="scientific">Dechloromonas agitata</name>
    <dbReference type="NCBI Taxonomy" id="73030"/>
    <lineage>
        <taxon>Bacteria</taxon>
        <taxon>Pseudomonadati</taxon>
        <taxon>Pseudomonadota</taxon>
        <taxon>Betaproteobacteria</taxon>
        <taxon>Rhodocyclales</taxon>
        <taxon>Azonexaceae</taxon>
        <taxon>Dechloromonas</taxon>
    </lineage>
</organism>
<accession>A0A930BSJ3</accession>
<keyword evidence="2" id="KW-1133">Transmembrane helix</keyword>
<dbReference type="InterPro" id="IPR050400">
    <property type="entry name" value="Bact_Cytoskel_RodZ"/>
</dbReference>
<evidence type="ECO:0000313" key="5">
    <source>
        <dbReference type="Proteomes" id="UP000718593"/>
    </source>
</evidence>
<dbReference type="Pfam" id="PF13464">
    <property type="entry name" value="RodZ_C"/>
    <property type="match status" value="1"/>
</dbReference>
<sequence length="202" mass="21238">PSSITSGSARRDRQVMALGLGFVALAAALYFLMPGDLSAWRERAQSLIDSLSRKDAAESVPAASPAPATEQAASAVNEPVFPPGSTQQQIMYPQVLAPADAPAPASAPVPAAAPEAQGVTQAVAVPQLRFLFDKDSWIEVRDRDNKVIFSQRLSAGAEQAVSGQGPLSLTIGYAPGVRLFWRGQPVDLAPHTKGDVARLVLE</sequence>
<keyword evidence="2" id="KW-0472">Membrane</keyword>
<comment type="caution">
    <text evidence="4">The sequence shown here is derived from an EMBL/GenBank/DDBJ whole genome shotgun (WGS) entry which is preliminary data.</text>
</comment>
<gene>
    <name evidence="4" type="ORF">HXL68_09715</name>
</gene>
<dbReference type="EMBL" id="JABZMI010000182">
    <property type="protein sequence ID" value="MBF1165308.1"/>
    <property type="molecule type" value="Genomic_DNA"/>
</dbReference>
<evidence type="ECO:0000256" key="2">
    <source>
        <dbReference type="SAM" id="Phobius"/>
    </source>
</evidence>
<feature type="compositionally biased region" description="Low complexity" evidence="1">
    <location>
        <begin position="58"/>
        <end position="75"/>
    </location>
</feature>
<keyword evidence="2" id="KW-0812">Transmembrane</keyword>
<dbReference type="PANTHER" id="PTHR34475">
    <property type="match status" value="1"/>
</dbReference>
<protein>
    <submittedName>
        <fullName evidence="4">DUF4115 domain-containing protein</fullName>
    </submittedName>
</protein>
<reference evidence="4" key="1">
    <citation type="submission" date="2020-04" db="EMBL/GenBank/DDBJ databases">
        <title>Deep metagenomics examines the oral microbiome during advanced dental caries in children, revealing novel taxa and co-occurrences with host molecules.</title>
        <authorList>
            <person name="Baker J.L."/>
            <person name="Morton J.T."/>
            <person name="Dinis M."/>
            <person name="Alvarez R."/>
            <person name="Tran N.C."/>
            <person name="Knight R."/>
            <person name="Edlund A."/>
        </authorList>
    </citation>
    <scope>NUCLEOTIDE SEQUENCE</scope>
    <source>
        <strain evidence="4">JCVI_32_bin.24</strain>
    </source>
</reference>
<feature type="domain" description="Cytoskeleton protein RodZ-like C-terminal" evidence="3">
    <location>
        <begin position="130"/>
        <end position="199"/>
    </location>
</feature>
<dbReference type="AlphaFoldDB" id="A0A930BSJ3"/>
<proteinExistence type="predicted"/>
<dbReference type="PANTHER" id="PTHR34475:SF1">
    <property type="entry name" value="CYTOSKELETON PROTEIN RODZ"/>
    <property type="match status" value="1"/>
</dbReference>
<feature type="transmembrane region" description="Helical" evidence="2">
    <location>
        <begin position="15"/>
        <end position="33"/>
    </location>
</feature>
<evidence type="ECO:0000256" key="1">
    <source>
        <dbReference type="SAM" id="MobiDB-lite"/>
    </source>
</evidence>
<name>A0A930BSJ3_9RHOO</name>
<evidence type="ECO:0000313" key="4">
    <source>
        <dbReference type="EMBL" id="MBF1165308.1"/>
    </source>
</evidence>
<feature type="region of interest" description="Disordered" evidence="1">
    <location>
        <begin position="58"/>
        <end position="80"/>
    </location>
</feature>
<dbReference type="Proteomes" id="UP000718593">
    <property type="component" value="Unassembled WGS sequence"/>
</dbReference>
<feature type="non-terminal residue" evidence="4">
    <location>
        <position position="1"/>
    </location>
</feature>